<evidence type="ECO:0000256" key="4">
    <source>
        <dbReference type="ARBA" id="ARBA00023125"/>
    </source>
</evidence>
<dbReference type="AlphaFoldDB" id="A0A6S6XXL2"/>
<dbReference type="GO" id="GO:0043565">
    <property type="term" value="F:sequence-specific DNA binding"/>
    <property type="evidence" value="ECO:0007669"/>
    <property type="project" value="InterPro"/>
</dbReference>
<dbReference type="SUPFAM" id="SSF159800">
    <property type="entry name" value="PrpR receptor domain-like"/>
    <property type="match status" value="1"/>
</dbReference>
<dbReference type="InterPro" id="IPR027417">
    <property type="entry name" value="P-loop_NTPase"/>
</dbReference>
<keyword evidence="7" id="KW-1185">Reference proteome</keyword>
<dbReference type="RefSeq" id="WP_145771215.1">
    <property type="nucleotide sequence ID" value="NZ_LR778301.1"/>
</dbReference>
<dbReference type="GO" id="GO:0019629">
    <property type="term" value="P:propionate catabolic process, 2-methylcitrate cycle"/>
    <property type="evidence" value="ECO:0007669"/>
    <property type="project" value="InterPro"/>
</dbReference>
<dbReference type="InterPro" id="IPR003593">
    <property type="entry name" value="AAA+_ATPase"/>
</dbReference>
<dbReference type="PROSITE" id="PS00676">
    <property type="entry name" value="SIGMA54_INTERACT_2"/>
    <property type="match status" value="1"/>
</dbReference>
<dbReference type="PROSITE" id="PS00675">
    <property type="entry name" value="SIGMA54_INTERACT_1"/>
    <property type="match status" value="1"/>
</dbReference>
<dbReference type="KEGG" id="doe:DENOEST_2444"/>
<evidence type="ECO:0000313" key="7">
    <source>
        <dbReference type="Proteomes" id="UP000515733"/>
    </source>
</evidence>
<dbReference type="GO" id="GO:0000156">
    <property type="term" value="F:phosphorelay response regulator activity"/>
    <property type="evidence" value="ECO:0007669"/>
    <property type="project" value="InterPro"/>
</dbReference>
<dbReference type="Gene3D" id="3.30.450.20">
    <property type="entry name" value="PAS domain"/>
    <property type="match status" value="1"/>
</dbReference>
<dbReference type="SUPFAM" id="SSF55785">
    <property type="entry name" value="PYP-like sensor domain (PAS domain)"/>
    <property type="match status" value="1"/>
</dbReference>
<dbReference type="InterPro" id="IPR002078">
    <property type="entry name" value="Sigma_54_int"/>
</dbReference>
<dbReference type="InterPro" id="IPR025944">
    <property type="entry name" value="Sigma_54_int_dom_CS"/>
</dbReference>
<dbReference type="InterPro" id="IPR035965">
    <property type="entry name" value="PAS-like_dom_sf"/>
</dbReference>
<dbReference type="OrthoDB" id="9761705at2"/>
<dbReference type="InterPro" id="IPR002197">
    <property type="entry name" value="HTH_Fis"/>
</dbReference>
<dbReference type="PROSITE" id="PS50045">
    <property type="entry name" value="SIGMA54_INTERACT_4"/>
    <property type="match status" value="1"/>
</dbReference>
<evidence type="ECO:0000256" key="5">
    <source>
        <dbReference type="ARBA" id="ARBA00023163"/>
    </source>
</evidence>
<protein>
    <recommendedName>
        <fullName evidence="8">Propionate catabolism operon regulatory protein PrpR</fullName>
    </recommendedName>
</protein>
<dbReference type="Gene3D" id="3.40.50.10660">
    <property type="entry name" value="PrpR receptor domain-like"/>
    <property type="match status" value="1"/>
</dbReference>
<evidence type="ECO:0000256" key="2">
    <source>
        <dbReference type="ARBA" id="ARBA00022840"/>
    </source>
</evidence>
<dbReference type="Pfam" id="PF06506">
    <property type="entry name" value="PrpR_N"/>
    <property type="match status" value="1"/>
</dbReference>
<dbReference type="CDD" id="cd00130">
    <property type="entry name" value="PAS"/>
    <property type="match status" value="1"/>
</dbReference>
<accession>A0A6S6XXL2</accession>
<evidence type="ECO:0000256" key="1">
    <source>
        <dbReference type="ARBA" id="ARBA00022741"/>
    </source>
</evidence>
<dbReference type="SUPFAM" id="SSF52540">
    <property type="entry name" value="P-loop containing nucleoside triphosphate hydrolases"/>
    <property type="match status" value="1"/>
</dbReference>
<dbReference type="Pfam" id="PF00158">
    <property type="entry name" value="Sigma54_activat"/>
    <property type="match status" value="1"/>
</dbReference>
<dbReference type="GO" id="GO:0005524">
    <property type="term" value="F:ATP binding"/>
    <property type="evidence" value="ECO:0007669"/>
    <property type="project" value="UniProtKB-KW"/>
</dbReference>
<dbReference type="PROSITE" id="PS50112">
    <property type="entry name" value="PAS"/>
    <property type="match status" value="1"/>
</dbReference>
<dbReference type="InterPro" id="IPR013767">
    <property type="entry name" value="PAS_fold"/>
</dbReference>
<dbReference type="SUPFAM" id="SSF46689">
    <property type="entry name" value="Homeodomain-like"/>
    <property type="match status" value="1"/>
</dbReference>
<dbReference type="PANTHER" id="PTHR32071">
    <property type="entry name" value="TRANSCRIPTIONAL REGULATORY PROTEIN"/>
    <property type="match status" value="1"/>
</dbReference>
<dbReference type="InterPro" id="IPR000014">
    <property type="entry name" value="PAS"/>
</dbReference>
<evidence type="ECO:0000313" key="6">
    <source>
        <dbReference type="EMBL" id="CAB1369609.1"/>
    </source>
</evidence>
<proteinExistence type="predicted"/>
<evidence type="ECO:0008006" key="8">
    <source>
        <dbReference type="Google" id="ProtNLM"/>
    </source>
</evidence>
<dbReference type="Proteomes" id="UP000515733">
    <property type="component" value="Chromosome"/>
</dbReference>
<keyword evidence="3" id="KW-0805">Transcription regulation</keyword>
<dbReference type="GO" id="GO:0006355">
    <property type="term" value="P:regulation of DNA-templated transcription"/>
    <property type="evidence" value="ECO:0007669"/>
    <property type="project" value="InterPro"/>
</dbReference>
<reference evidence="6 7" key="1">
    <citation type="submission" date="2020-03" db="EMBL/GenBank/DDBJ databases">
        <authorList>
            <consortium name="Genoscope - CEA"/>
            <person name="William W."/>
        </authorList>
    </citation>
    <scope>NUCLEOTIDE SEQUENCE [LARGE SCALE GENOMIC DNA]</scope>
    <source>
        <strain evidence="7">DSM 16959</strain>
    </source>
</reference>
<sequence>MLANSGRSGKHCQQRRPRIAVLGYKAVSALIHTLLPEYGNHADFEVHEVVFDNALSLGRKIEKDGLADVILSAGANAVILKSALSMPVVSIKISGYDLLHALQRASQISKRVGIVVYRENIAELDEFKDLLKIDIVQRPYHSIEEAEICFQTFRNDGYRVIVGSSVAVELAENAGLKGILAYNIGAVRDAIEDCLQISAIAIMQASRFDELHNVLQHLHEAVLAVDHTQRIIAINPPMENIIGLRRSDIIGGNLKDVVPELSLDRVISRGDKETEVIISFSDKTFVANRIPFMENGIVSGAVLTLHDAKSIQRADTTIRSQRKTRNLAARYSFANISGRSPEFLRVIKTAERYARTSSTILITGQSGSGKEMFAQAIHNASSRQNGPFVAINCAAFPEALLESELFGYEEGAFTGSRRGGKPGLLETAHTGTVFLDEIGDMPITLQTRLLRVLQEREVVRIGGVMPVGIDVRIIAATHQDIPERIRQGQFRSDLFYRLNILSFRIPTLADRKQDIPVLGLSLLYSSLRRLGSSIPADQALAPLLPLLIEYSWPGNVRELENIMERFSVFLSQHSDISTVDYESFRAEIPELNAYPDCHSLNNDAQYATQGIYGQDGQIDSEAINRALSLAKGSKSRAAEILGISRTTFWRRLKELNFDDHLI</sequence>
<keyword evidence="4" id="KW-0238">DNA-binding</keyword>
<organism evidence="6 7">
    <name type="scientific">Denitratisoma oestradiolicum</name>
    <dbReference type="NCBI Taxonomy" id="311182"/>
    <lineage>
        <taxon>Bacteria</taxon>
        <taxon>Pseudomonadati</taxon>
        <taxon>Pseudomonadota</taxon>
        <taxon>Betaproteobacteria</taxon>
        <taxon>Nitrosomonadales</taxon>
        <taxon>Sterolibacteriaceae</taxon>
        <taxon>Denitratisoma</taxon>
    </lineage>
</organism>
<dbReference type="Gene3D" id="3.40.50.300">
    <property type="entry name" value="P-loop containing nucleotide triphosphate hydrolases"/>
    <property type="match status" value="1"/>
</dbReference>
<dbReference type="SMART" id="SM00091">
    <property type="entry name" value="PAS"/>
    <property type="match status" value="1"/>
</dbReference>
<keyword evidence="2" id="KW-0067">ATP-binding</keyword>
<dbReference type="Gene3D" id="1.10.10.60">
    <property type="entry name" value="Homeodomain-like"/>
    <property type="match status" value="1"/>
</dbReference>
<name>A0A6S6XXL2_9PROT</name>
<keyword evidence="1" id="KW-0547">Nucleotide-binding</keyword>
<dbReference type="Gene3D" id="1.10.8.60">
    <property type="match status" value="1"/>
</dbReference>
<gene>
    <name evidence="6" type="ORF">DENOEST_2444</name>
</gene>
<dbReference type="SMART" id="SM00382">
    <property type="entry name" value="AAA"/>
    <property type="match status" value="1"/>
</dbReference>
<dbReference type="InterPro" id="IPR009057">
    <property type="entry name" value="Homeodomain-like_sf"/>
</dbReference>
<dbReference type="Gene3D" id="3.40.50.2300">
    <property type="match status" value="1"/>
</dbReference>
<evidence type="ECO:0000256" key="3">
    <source>
        <dbReference type="ARBA" id="ARBA00023015"/>
    </source>
</evidence>
<dbReference type="InterPro" id="IPR012704">
    <property type="entry name" value="Sig_transdc_resp-reg_PrpR"/>
</dbReference>
<dbReference type="FunFam" id="3.40.50.300:FF:000006">
    <property type="entry name" value="DNA-binding transcriptional regulator NtrC"/>
    <property type="match status" value="1"/>
</dbReference>
<dbReference type="EMBL" id="LR778301">
    <property type="protein sequence ID" value="CAB1369609.1"/>
    <property type="molecule type" value="Genomic_DNA"/>
</dbReference>
<dbReference type="Pfam" id="PF02954">
    <property type="entry name" value="HTH_8"/>
    <property type="match status" value="1"/>
</dbReference>
<dbReference type="InterPro" id="IPR025943">
    <property type="entry name" value="Sigma_54_int_dom_ATP-bd_2"/>
</dbReference>
<keyword evidence="5" id="KW-0804">Transcription</keyword>
<dbReference type="CDD" id="cd00009">
    <property type="entry name" value="AAA"/>
    <property type="match status" value="1"/>
</dbReference>
<dbReference type="Pfam" id="PF00989">
    <property type="entry name" value="PAS"/>
    <property type="match status" value="1"/>
</dbReference>
<dbReference type="GO" id="GO:0005737">
    <property type="term" value="C:cytoplasm"/>
    <property type="evidence" value="ECO:0007669"/>
    <property type="project" value="InterPro"/>
</dbReference>
<dbReference type="InterPro" id="IPR025662">
    <property type="entry name" value="Sigma_54_int_dom_ATP-bd_1"/>
</dbReference>
<dbReference type="PROSITE" id="PS00688">
    <property type="entry name" value="SIGMA54_INTERACT_3"/>
    <property type="match status" value="1"/>
</dbReference>
<dbReference type="NCBIfam" id="TIGR02329">
    <property type="entry name" value="propionate_PrpR"/>
    <property type="match status" value="1"/>
</dbReference>
<dbReference type="PRINTS" id="PR01590">
    <property type="entry name" value="HTHFIS"/>
</dbReference>
<dbReference type="InterPro" id="IPR010524">
    <property type="entry name" value="Sig_transdc_resp-reg_PrpR_N"/>
</dbReference>
<dbReference type="InterPro" id="IPR058031">
    <property type="entry name" value="AAA_lid_NorR"/>
</dbReference>
<dbReference type="Pfam" id="PF25601">
    <property type="entry name" value="AAA_lid_14"/>
    <property type="match status" value="1"/>
</dbReference>